<dbReference type="Pfam" id="PF12902">
    <property type="entry name" value="Ferritin-like"/>
    <property type="match status" value="1"/>
</dbReference>
<evidence type="ECO:0000259" key="1">
    <source>
        <dbReference type="Pfam" id="PF12902"/>
    </source>
</evidence>
<dbReference type="AlphaFoldDB" id="A0A239DWE3"/>
<dbReference type="Proteomes" id="UP000198415">
    <property type="component" value="Unassembled WGS sequence"/>
</dbReference>
<dbReference type="EMBL" id="FZNR01000014">
    <property type="protein sequence ID" value="SNS36826.1"/>
    <property type="molecule type" value="Genomic_DNA"/>
</dbReference>
<dbReference type="InterPro" id="IPR012347">
    <property type="entry name" value="Ferritin-like"/>
</dbReference>
<reference evidence="2 3" key="1">
    <citation type="submission" date="2017-06" db="EMBL/GenBank/DDBJ databases">
        <authorList>
            <person name="Kim H.J."/>
            <person name="Triplett B.A."/>
        </authorList>
    </citation>
    <scope>NUCLEOTIDE SEQUENCE [LARGE SCALE GENOMIC DNA]</scope>
    <source>
        <strain evidence="2 3">DSM 43151</strain>
    </source>
</reference>
<protein>
    <submittedName>
        <fullName evidence="2">Ferritin-like</fullName>
    </submittedName>
</protein>
<sequence>MSVLDLPRLHFRGTATTKLPTGPRSGLIDLATNRALTDDGPVPTGLPPAEYHAWLERRGEGPLNSGKGYNFGGSGHFWIDAEVVAAEAATGPDRDDPVIGRRVDLWGHYNEYLATTANRARVFDLDPTSRWTTTVMVGQFALGRGERSYEDGYLISGEVSGFQPPRWHHFDYCRELREHPLATELARSTVHQFVLASGEGLRWLPGTAESPAVARLRDVAAQPGVDGLVVQFALATMAAPVAPDAPNQWLVRGTVAPWRRTEPRTCPAGRLLTPRAAGWTRRPVPLHNLTVAVEPDRVTFNLVTAVPVTGRGGDRVRLGDLELRSARTSQLIARVPGTAYTGPDFDLLSGIVTVPNLLAGALPDEALCLVGEVAGERRPLVAEEEVTVQTDDGCLVLEHPDRSRGDDHAVTVAIRSFVRGRPAPVDGIRVRQFLNPRSRPLDPVVAAPSARCGDVDLVRVAAPGGDFAASCVVDTDDRGDGRFTIRGACAGTARILLAPDGDPGPCPPEEPGSSARAYDDADALGYWSGAGQLAVRVLPDDWSLDAVPVEEVTFDLLYHEVLADYEFLYSFMNDEVFSLADRCKVATYARLLWQMSDPANRSRTWAMPPTRDMSAAKAGLFLKFLRREQSAAKIPVAASGQVRPGLPITTRGQLLVALRQAVTLELAVMLQYLYAAYSVPTHAAAQEFVRRGRWTPEQARLACGDGGRSRDGGVRGRLIEVAREEMIHFLAINNIIMALGEGFHVPVFSFGTLNGLLPVAMDFALEPLAVGSLQRFIAIERPLGAVSPLAGVPGPDLPPGRDEHRYHSIPELYDGIREGLRRVPDLFMIARGRGGGEHHLFLRESINAVHPDYQLYVDDLASALFAIDVVTEQGEGGRLHADAGGGESHYEIFLGLADVLLSERTSRELWTPAYPVARNPARHPGNPNTEPVTDPEAIAVLDLFNRAYFMMIQLMVQHFGQDPDASLRRSKLMNAAIDVMTGMMGPLAEVLVTMSSGRPGTSAGPSFELEAEPRFIPRPDVAMRSMALRFDHLATASGKVAAAPERVTEMFAFYADRFGAGVRA</sequence>
<keyword evidence="3" id="KW-1185">Reference proteome</keyword>
<gene>
    <name evidence="2" type="ORF">SAMN06264365_114136</name>
</gene>
<dbReference type="InterPro" id="IPR026820">
    <property type="entry name" value="VioB/RebD_dom"/>
</dbReference>
<feature type="domain" description="Iminophenyl-pyruvate dimer synthase" evidence="1">
    <location>
        <begin position="658"/>
        <end position="895"/>
    </location>
</feature>
<evidence type="ECO:0000313" key="2">
    <source>
        <dbReference type="EMBL" id="SNS36826.1"/>
    </source>
</evidence>
<dbReference type="RefSeq" id="WP_089296740.1">
    <property type="nucleotide sequence ID" value="NZ_BOMU01000070.1"/>
</dbReference>
<dbReference type="Gene3D" id="1.20.1260.10">
    <property type="match status" value="1"/>
</dbReference>
<name>A0A239DWE3_9ACTN</name>
<accession>A0A239DWE3</accession>
<dbReference type="OrthoDB" id="726375at2"/>
<proteinExistence type="predicted"/>
<evidence type="ECO:0000313" key="3">
    <source>
        <dbReference type="Proteomes" id="UP000198415"/>
    </source>
</evidence>
<organism evidence="2 3">
    <name type="scientific">Actinoplanes regularis</name>
    <dbReference type="NCBI Taxonomy" id="52697"/>
    <lineage>
        <taxon>Bacteria</taxon>
        <taxon>Bacillati</taxon>
        <taxon>Actinomycetota</taxon>
        <taxon>Actinomycetes</taxon>
        <taxon>Micromonosporales</taxon>
        <taxon>Micromonosporaceae</taxon>
        <taxon>Actinoplanes</taxon>
    </lineage>
</organism>